<evidence type="ECO:0000256" key="10">
    <source>
        <dbReference type="ARBA" id="ARBA00024448"/>
    </source>
</evidence>
<dbReference type="PANTHER" id="PTHR43758:SF2">
    <property type="entry name" value="OXIDIZED PURINE NUCLEOSIDE TRIPHOSPHATE HYDROLASE"/>
    <property type="match status" value="1"/>
</dbReference>
<comment type="function">
    <text evidence="24">Oxidized purine nucleoside triphosphate hydrolase which is a prominent sanitizer of the oxidized nucleotide pool. Catalyzes the hydrolysis of 2-oxo-dATP (2-hydroxy-dATP) into 2-oxo-dAMP. Also has a significant hydrolase activity toward 2-oxo-ATP, 8-oxo-dGTP and 8-oxo-dATP. Through the hydrolysis of oxidized purine nucleoside triphosphates, prevents their incorporation into DNA and the subsequent transversions A:T to C:G and G:C to T:A. Also catalyzes the hydrolysis of methylated purine nucleoside triphosphate preventing their integration into DNA. Through this antimutagenic activity protects cells from oxidative stress.</text>
</comment>
<dbReference type="Pfam" id="PF00293">
    <property type="entry name" value="NUDIX"/>
    <property type="match status" value="1"/>
</dbReference>
<protein>
    <recommendedName>
        <fullName evidence="15">Oxidized purine nucleoside triphosphate hydrolase</fullName>
        <ecNumber evidence="14">3.6.1.56</ecNumber>
    </recommendedName>
    <alternativeName>
        <fullName evidence="19">2-hydroxy-dATP diphosphatase</fullName>
    </alternativeName>
    <alternativeName>
        <fullName evidence="18">7,8-dihydro-8-oxoguanine triphosphatase</fullName>
    </alternativeName>
    <alternativeName>
        <fullName evidence="17">8-oxo-dGTPase</fullName>
    </alternativeName>
    <alternativeName>
        <fullName evidence="20">Methylated purine nucleoside triphosphate hydrolase</fullName>
    </alternativeName>
    <alternativeName>
        <fullName evidence="16">Nucleoside diphosphate-linked moiety X motif 1</fullName>
    </alternativeName>
</protein>
<evidence type="ECO:0000256" key="2">
    <source>
        <dbReference type="ARBA" id="ARBA00004496"/>
    </source>
</evidence>
<keyword evidence="5" id="KW-0963">Cytoplasm</keyword>
<comment type="subunit">
    <text evidence="4">Monomer.</text>
</comment>
<evidence type="ECO:0000256" key="21">
    <source>
        <dbReference type="ARBA" id="ARBA00048002"/>
    </source>
</evidence>
<dbReference type="GO" id="GO:0046872">
    <property type="term" value="F:metal ion binding"/>
    <property type="evidence" value="ECO:0007669"/>
    <property type="project" value="UniProtKB-KW"/>
</dbReference>
<evidence type="ECO:0000256" key="19">
    <source>
        <dbReference type="ARBA" id="ARBA00031927"/>
    </source>
</evidence>
<comment type="catalytic activity">
    <reaction evidence="13">
        <text>2-oxo-ATP + H2O = 2-oxo-AMP + diphosphate + H(+)</text>
        <dbReference type="Rhea" id="RHEA:67392"/>
        <dbReference type="ChEBI" id="CHEBI:15377"/>
        <dbReference type="ChEBI" id="CHEBI:15378"/>
        <dbReference type="ChEBI" id="CHEBI:33019"/>
        <dbReference type="ChEBI" id="CHEBI:71395"/>
        <dbReference type="ChEBI" id="CHEBI:172878"/>
    </reaction>
    <physiologicalReaction direction="left-to-right" evidence="13">
        <dbReference type="Rhea" id="RHEA:67393"/>
    </physiologicalReaction>
</comment>
<evidence type="ECO:0000256" key="18">
    <source>
        <dbReference type="ARBA" id="ARBA00030682"/>
    </source>
</evidence>
<evidence type="ECO:0000256" key="15">
    <source>
        <dbReference type="ARBA" id="ARBA00026218"/>
    </source>
</evidence>
<comment type="similarity">
    <text evidence="3">Belongs to the Nudix hydrolase family.</text>
</comment>
<accession>A0A1G1Y0Y3</accession>
<dbReference type="GO" id="GO:0008413">
    <property type="term" value="F:8-oxo-7,8-dihydroguanosine triphosphate pyrophosphatase activity"/>
    <property type="evidence" value="ECO:0007669"/>
    <property type="project" value="InterPro"/>
</dbReference>
<dbReference type="GO" id="GO:0042262">
    <property type="term" value="P:DNA protection"/>
    <property type="evidence" value="ECO:0007669"/>
    <property type="project" value="InterPro"/>
</dbReference>
<evidence type="ECO:0000256" key="12">
    <source>
        <dbReference type="ARBA" id="ARBA00024486"/>
    </source>
</evidence>
<dbReference type="Gene3D" id="3.90.79.10">
    <property type="entry name" value="Nucleoside Triphosphate Pyrophosphohydrolase"/>
    <property type="match status" value="1"/>
</dbReference>
<comment type="subcellular location">
    <subcellularLocation>
        <location evidence="2">Cytoplasm</location>
    </subcellularLocation>
</comment>
<evidence type="ECO:0000256" key="4">
    <source>
        <dbReference type="ARBA" id="ARBA00011245"/>
    </source>
</evidence>
<feature type="domain" description="Nudix hydrolase" evidence="25">
    <location>
        <begin position="5"/>
        <end position="135"/>
    </location>
</feature>
<reference evidence="26 27" key="1">
    <citation type="journal article" date="2016" name="Nat. Commun.">
        <title>Thousands of microbial genomes shed light on interconnected biogeochemical processes in an aquifer system.</title>
        <authorList>
            <person name="Anantharaman K."/>
            <person name="Brown C.T."/>
            <person name="Hug L.A."/>
            <person name="Sharon I."/>
            <person name="Castelle C.J."/>
            <person name="Probst A.J."/>
            <person name="Thomas B.C."/>
            <person name="Singh A."/>
            <person name="Wilkins M.J."/>
            <person name="Karaoz U."/>
            <person name="Brodie E.L."/>
            <person name="Williams K.H."/>
            <person name="Hubbard S.S."/>
            <person name="Banfield J.F."/>
        </authorList>
    </citation>
    <scope>NUCLEOTIDE SEQUENCE [LARGE SCALE GENOMIC DNA]</scope>
</reference>
<dbReference type="PANTHER" id="PTHR43758">
    <property type="entry name" value="7,8-DIHYDRO-8-OXOGUANINE TRIPHOSPHATASE"/>
    <property type="match status" value="1"/>
</dbReference>
<evidence type="ECO:0000256" key="5">
    <source>
        <dbReference type="ARBA" id="ARBA00022490"/>
    </source>
</evidence>
<organism evidence="26 27">
    <name type="scientific">Candidatus Buchananbacteria bacterium RIFCSPHIGHO2_01_FULL_39_8</name>
    <dbReference type="NCBI Taxonomy" id="1797533"/>
    <lineage>
        <taxon>Bacteria</taxon>
        <taxon>Candidatus Buchananiibacteriota</taxon>
    </lineage>
</organism>
<comment type="catalytic activity">
    <reaction evidence="12">
        <text>8-oxo-dGTP + H2O = 8-oxo-dGMP + diphosphate + H(+)</text>
        <dbReference type="Rhea" id="RHEA:31575"/>
        <dbReference type="ChEBI" id="CHEBI:15377"/>
        <dbReference type="ChEBI" id="CHEBI:15378"/>
        <dbReference type="ChEBI" id="CHEBI:33019"/>
        <dbReference type="ChEBI" id="CHEBI:63224"/>
        <dbReference type="ChEBI" id="CHEBI:77896"/>
    </reaction>
    <physiologicalReaction direction="left-to-right" evidence="12">
        <dbReference type="Rhea" id="RHEA:31576"/>
    </physiologicalReaction>
</comment>
<gene>
    <name evidence="26" type="ORF">A2731_04225</name>
</gene>
<evidence type="ECO:0000256" key="17">
    <source>
        <dbReference type="ARBA" id="ARBA00030634"/>
    </source>
</evidence>
<dbReference type="PROSITE" id="PS51462">
    <property type="entry name" value="NUDIX"/>
    <property type="match status" value="1"/>
</dbReference>
<evidence type="ECO:0000256" key="6">
    <source>
        <dbReference type="ARBA" id="ARBA00022723"/>
    </source>
</evidence>
<dbReference type="GO" id="GO:0008828">
    <property type="term" value="F:dATP diphosphatase activity"/>
    <property type="evidence" value="ECO:0007669"/>
    <property type="project" value="UniProtKB-EC"/>
</dbReference>
<dbReference type="InterPro" id="IPR003563">
    <property type="entry name" value="8ODP"/>
</dbReference>
<evidence type="ECO:0000256" key="7">
    <source>
        <dbReference type="ARBA" id="ARBA00022801"/>
    </source>
</evidence>
<dbReference type="Proteomes" id="UP000176241">
    <property type="component" value="Unassembled WGS sequence"/>
</dbReference>
<comment type="catalytic activity">
    <reaction evidence="23">
        <text>N(6)-methyl-dATP + H2O = N(6)-methyl-dAMP + diphosphate + H(+)</text>
        <dbReference type="Rhea" id="RHEA:67604"/>
        <dbReference type="ChEBI" id="CHEBI:15377"/>
        <dbReference type="ChEBI" id="CHEBI:15378"/>
        <dbReference type="ChEBI" id="CHEBI:33019"/>
        <dbReference type="ChEBI" id="CHEBI:169976"/>
        <dbReference type="ChEBI" id="CHEBI:172872"/>
    </reaction>
    <physiologicalReaction direction="left-to-right" evidence="23">
        <dbReference type="Rhea" id="RHEA:67605"/>
    </physiologicalReaction>
</comment>
<dbReference type="AlphaFoldDB" id="A0A1G1Y0Y3"/>
<dbReference type="EMBL" id="MHIC01000007">
    <property type="protein sequence ID" value="OGY45932.1"/>
    <property type="molecule type" value="Genomic_DNA"/>
</dbReference>
<evidence type="ECO:0000256" key="1">
    <source>
        <dbReference type="ARBA" id="ARBA00001946"/>
    </source>
</evidence>
<dbReference type="CDD" id="cd03427">
    <property type="entry name" value="NUDIX_MTH1_Nudt1"/>
    <property type="match status" value="1"/>
</dbReference>
<sequence>MDYPIKNNTTLCYIINSNSEVLLIMKKRGFGAGKWNGPGGKVKNGEDIKESVIREVKEEIGVQIINPQHLGYIEFIWSLSQNNQRCYIYLAREFSGEPKESDECLPQWFKLDQIPYDQMWDDDKYWYPEALAGRPIKKRFFFDKNNKVISHKNI</sequence>
<evidence type="ECO:0000259" key="25">
    <source>
        <dbReference type="PROSITE" id="PS51462"/>
    </source>
</evidence>
<evidence type="ECO:0000256" key="13">
    <source>
        <dbReference type="ARBA" id="ARBA00024596"/>
    </source>
</evidence>
<comment type="caution">
    <text evidence="26">The sequence shown here is derived from an EMBL/GenBank/DDBJ whole genome shotgun (WGS) entry which is preliminary data.</text>
</comment>
<comment type="catalytic activity">
    <reaction evidence="10">
        <text>8-oxo-dATP + H2O = 8-oxo-dAMP + diphosphate + H(+)</text>
        <dbReference type="Rhea" id="RHEA:65396"/>
        <dbReference type="ChEBI" id="CHEBI:15377"/>
        <dbReference type="ChEBI" id="CHEBI:15378"/>
        <dbReference type="ChEBI" id="CHEBI:33019"/>
        <dbReference type="ChEBI" id="CHEBI:71361"/>
        <dbReference type="ChEBI" id="CHEBI:172871"/>
    </reaction>
    <physiologicalReaction direction="left-to-right" evidence="10">
        <dbReference type="Rhea" id="RHEA:65397"/>
    </physiologicalReaction>
</comment>
<evidence type="ECO:0000256" key="14">
    <source>
        <dbReference type="ARBA" id="ARBA00026103"/>
    </source>
</evidence>
<evidence type="ECO:0000256" key="8">
    <source>
        <dbReference type="ARBA" id="ARBA00022842"/>
    </source>
</evidence>
<evidence type="ECO:0000256" key="22">
    <source>
        <dbReference type="ARBA" id="ARBA00048894"/>
    </source>
</evidence>
<keyword evidence="7" id="KW-0378">Hydrolase</keyword>
<dbReference type="PRINTS" id="PR00502">
    <property type="entry name" value="NUDIXFAMILY"/>
</dbReference>
<dbReference type="EC" id="3.6.1.56" evidence="14"/>
<dbReference type="PRINTS" id="PR01403">
    <property type="entry name" value="8OXTPHPHTASE"/>
</dbReference>
<dbReference type="InterPro" id="IPR000086">
    <property type="entry name" value="NUDIX_hydrolase_dom"/>
</dbReference>
<evidence type="ECO:0000256" key="11">
    <source>
        <dbReference type="ARBA" id="ARBA00024459"/>
    </source>
</evidence>
<dbReference type="SUPFAM" id="SSF55811">
    <property type="entry name" value="Nudix"/>
    <property type="match status" value="1"/>
</dbReference>
<evidence type="ECO:0000313" key="26">
    <source>
        <dbReference type="EMBL" id="OGY45932.1"/>
    </source>
</evidence>
<dbReference type="InterPro" id="IPR020476">
    <property type="entry name" value="Nudix_hydrolase"/>
</dbReference>
<comment type="catalytic activity">
    <reaction evidence="22">
        <text>O(6)-methyl-dGTP + H2O = O(6)-methyl-dGMP + diphosphate + H(+)</text>
        <dbReference type="Rhea" id="RHEA:67600"/>
        <dbReference type="ChEBI" id="CHEBI:15377"/>
        <dbReference type="ChEBI" id="CHEBI:15378"/>
        <dbReference type="ChEBI" id="CHEBI:33019"/>
        <dbReference type="ChEBI" id="CHEBI:169974"/>
        <dbReference type="ChEBI" id="CHEBI:169975"/>
    </reaction>
    <physiologicalReaction direction="left-to-right" evidence="22">
        <dbReference type="Rhea" id="RHEA:67601"/>
    </physiologicalReaction>
</comment>
<name>A0A1G1Y0Y3_9BACT</name>
<evidence type="ECO:0000256" key="23">
    <source>
        <dbReference type="ARBA" id="ARBA00049032"/>
    </source>
</evidence>
<comment type="cofactor">
    <cofactor evidence="1">
        <name>Mg(2+)</name>
        <dbReference type="ChEBI" id="CHEBI:18420"/>
    </cofactor>
</comment>
<evidence type="ECO:0000256" key="3">
    <source>
        <dbReference type="ARBA" id="ARBA00005582"/>
    </source>
</evidence>
<evidence type="ECO:0000256" key="16">
    <source>
        <dbReference type="ARBA" id="ARBA00029673"/>
    </source>
</evidence>
<evidence type="ECO:0000256" key="9">
    <source>
        <dbReference type="ARBA" id="ARBA00022884"/>
    </source>
</evidence>
<dbReference type="GO" id="GO:0005737">
    <property type="term" value="C:cytoplasm"/>
    <property type="evidence" value="ECO:0007669"/>
    <property type="project" value="UniProtKB-SubCell"/>
</dbReference>
<evidence type="ECO:0000256" key="20">
    <source>
        <dbReference type="ARBA" id="ARBA00032071"/>
    </source>
</evidence>
<keyword evidence="9" id="KW-0694">RNA-binding</keyword>
<dbReference type="InterPro" id="IPR015797">
    <property type="entry name" value="NUDIX_hydrolase-like_dom_sf"/>
</dbReference>
<keyword evidence="8" id="KW-0460">Magnesium</keyword>
<proteinExistence type="inferred from homology"/>
<dbReference type="GO" id="GO:0003723">
    <property type="term" value="F:RNA binding"/>
    <property type="evidence" value="ECO:0007669"/>
    <property type="project" value="UniProtKB-KW"/>
</dbReference>
<evidence type="ECO:0000256" key="24">
    <source>
        <dbReference type="ARBA" id="ARBA00053094"/>
    </source>
</evidence>
<keyword evidence="6" id="KW-0479">Metal-binding</keyword>
<dbReference type="STRING" id="1797533.A2731_04225"/>
<comment type="catalytic activity">
    <reaction evidence="21">
        <text>N(6)-methyl-ATP + H2O = N(6)-methyl-AMP + diphosphate + H(+)</text>
        <dbReference type="Rhea" id="RHEA:67608"/>
        <dbReference type="ChEBI" id="CHEBI:15377"/>
        <dbReference type="ChEBI" id="CHEBI:15378"/>
        <dbReference type="ChEBI" id="CHEBI:33019"/>
        <dbReference type="ChEBI" id="CHEBI:144842"/>
        <dbReference type="ChEBI" id="CHEBI:172873"/>
    </reaction>
    <physiologicalReaction direction="left-to-right" evidence="21">
        <dbReference type="Rhea" id="RHEA:67609"/>
    </physiologicalReaction>
</comment>
<comment type="catalytic activity">
    <reaction evidence="11">
        <text>2-oxo-dATP + H2O = 2-oxo-dAMP + diphosphate + H(+)</text>
        <dbReference type="Rhea" id="RHEA:31583"/>
        <dbReference type="ChEBI" id="CHEBI:15377"/>
        <dbReference type="ChEBI" id="CHEBI:15378"/>
        <dbReference type="ChEBI" id="CHEBI:33019"/>
        <dbReference type="ChEBI" id="CHEBI:63212"/>
        <dbReference type="ChEBI" id="CHEBI:77897"/>
        <dbReference type="EC" id="3.6.1.56"/>
    </reaction>
    <physiologicalReaction direction="left-to-right" evidence="11">
        <dbReference type="Rhea" id="RHEA:31584"/>
    </physiologicalReaction>
</comment>
<evidence type="ECO:0000313" key="27">
    <source>
        <dbReference type="Proteomes" id="UP000176241"/>
    </source>
</evidence>